<protein>
    <recommendedName>
        <fullName evidence="4">RRM domain-containing protein</fullName>
    </recommendedName>
</protein>
<dbReference type="InterPro" id="IPR050374">
    <property type="entry name" value="RRT5_SRSF_SR"/>
</dbReference>
<feature type="compositionally biased region" description="Basic residues" evidence="3">
    <location>
        <begin position="12"/>
        <end position="22"/>
    </location>
</feature>
<evidence type="ECO:0000313" key="5">
    <source>
        <dbReference type="EMBL" id="CAF4493206.1"/>
    </source>
</evidence>
<gene>
    <name evidence="5" type="ORF">HFQ381_LOCUS27195</name>
</gene>
<feature type="domain" description="RRM" evidence="4">
    <location>
        <begin position="103"/>
        <end position="178"/>
    </location>
</feature>
<organism evidence="5 6">
    <name type="scientific">Rotaria socialis</name>
    <dbReference type="NCBI Taxonomy" id="392032"/>
    <lineage>
        <taxon>Eukaryota</taxon>
        <taxon>Metazoa</taxon>
        <taxon>Spiralia</taxon>
        <taxon>Gnathifera</taxon>
        <taxon>Rotifera</taxon>
        <taxon>Eurotatoria</taxon>
        <taxon>Bdelloidea</taxon>
        <taxon>Philodinida</taxon>
        <taxon>Philodinidae</taxon>
        <taxon>Rotaria</taxon>
    </lineage>
</organism>
<dbReference type="Proteomes" id="UP000663851">
    <property type="component" value="Unassembled WGS sequence"/>
</dbReference>
<dbReference type="SMART" id="SM00360">
    <property type="entry name" value="RRM"/>
    <property type="match status" value="1"/>
</dbReference>
<sequence>MSSDNENQKSPNRLRSHSRSRSPVRLSPSHNNQQLSTSRDYHRSTSRNNNEHDFHARKNNHYRSSYSNPNNTNDHRNTDYDQFNQTINLYSDRELGLKYRREKTIHVSNIPYDMTWIALKDLFRTEVIYIEVFEQDGKSLGCGSVEFRTVEEAKHADEEGYQTRQAKYQTVEGRLSQKNNMLHHHYNLSNQFAVSGRFRWPFRRQDDPPGSSITTLDNVSNELSYEIFGYLDGCQIYESFSNLNYRFYQLLNSSCLLLKMIDYFTIKDDCFVNNWNEIISYNTLFLHNVQSDILISVLIKLSSLPRLKSLTINMFDISIDLANIYQLVFKLSILTYYKLSIHATNLFISLPIATNQQQQSAIESLIIDHRCSFDELSAIISFTLQLRRLKLTHGFNHPLNKELIPSIMLENLTYLSSDIYGVEFDGFKTFIRKMNSKLKTLNVIIQCEDMMYLDAYQWKQLLLHYYPQLEKFYFTYYDRIDNNSHQYQIYSCGLNPFSTLFWIQRKWIFKAKTEGTSPVEENDQ</sequence>
<feature type="compositionally biased region" description="Polar residues" evidence="3">
    <location>
        <begin position="62"/>
        <end position="72"/>
    </location>
</feature>
<dbReference type="InterPro" id="IPR035979">
    <property type="entry name" value="RBD_domain_sf"/>
</dbReference>
<feature type="compositionally biased region" description="Basic and acidic residues" evidence="3">
    <location>
        <begin position="39"/>
        <end position="56"/>
    </location>
</feature>
<evidence type="ECO:0000259" key="4">
    <source>
        <dbReference type="PROSITE" id="PS50102"/>
    </source>
</evidence>
<evidence type="ECO:0000313" key="6">
    <source>
        <dbReference type="Proteomes" id="UP000663851"/>
    </source>
</evidence>
<dbReference type="PANTHER" id="PTHR23003">
    <property type="entry name" value="RNA RECOGNITION MOTIF RRM DOMAIN CONTAINING PROTEIN"/>
    <property type="match status" value="1"/>
</dbReference>
<keyword evidence="1 2" id="KW-0694">RNA-binding</keyword>
<dbReference type="InterPro" id="IPR012677">
    <property type="entry name" value="Nucleotide-bd_a/b_plait_sf"/>
</dbReference>
<evidence type="ECO:0000256" key="1">
    <source>
        <dbReference type="ARBA" id="ARBA00022884"/>
    </source>
</evidence>
<comment type="caution">
    <text evidence="5">The sequence shown here is derived from an EMBL/GenBank/DDBJ whole genome shotgun (WGS) entry which is preliminary data.</text>
</comment>
<dbReference type="InterPro" id="IPR000504">
    <property type="entry name" value="RRM_dom"/>
</dbReference>
<dbReference type="Pfam" id="PF00076">
    <property type="entry name" value="RRM_1"/>
    <property type="match status" value="1"/>
</dbReference>
<dbReference type="EMBL" id="CAJOBO010003455">
    <property type="protein sequence ID" value="CAF4493206.1"/>
    <property type="molecule type" value="Genomic_DNA"/>
</dbReference>
<accession>A0A820UZC6</accession>
<dbReference type="SUPFAM" id="SSF54928">
    <property type="entry name" value="RNA-binding domain, RBD"/>
    <property type="match status" value="1"/>
</dbReference>
<dbReference type="PROSITE" id="PS50102">
    <property type="entry name" value="RRM"/>
    <property type="match status" value="1"/>
</dbReference>
<proteinExistence type="predicted"/>
<reference evidence="5" key="1">
    <citation type="submission" date="2021-02" db="EMBL/GenBank/DDBJ databases">
        <authorList>
            <person name="Nowell W R."/>
        </authorList>
    </citation>
    <scope>NUCLEOTIDE SEQUENCE</scope>
</reference>
<feature type="region of interest" description="Disordered" evidence="3">
    <location>
        <begin position="1"/>
        <end position="79"/>
    </location>
</feature>
<name>A0A820UZC6_9BILA</name>
<evidence type="ECO:0000256" key="2">
    <source>
        <dbReference type="PROSITE-ProRule" id="PRU00176"/>
    </source>
</evidence>
<dbReference type="GO" id="GO:0005737">
    <property type="term" value="C:cytoplasm"/>
    <property type="evidence" value="ECO:0007669"/>
    <property type="project" value="TreeGrafter"/>
</dbReference>
<dbReference type="GO" id="GO:0005634">
    <property type="term" value="C:nucleus"/>
    <property type="evidence" value="ECO:0007669"/>
    <property type="project" value="TreeGrafter"/>
</dbReference>
<dbReference type="AlphaFoldDB" id="A0A820UZC6"/>
<dbReference type="GO" id="GO:0003729">
    <property type="term" value="F:mRNA binding"/>
    <property type="evidence" value="ECO:0007669"/>
    <property type="project" value="TreeGrafter"/>
</dbReference>
<evidence type="ECO:0000256" key="3">
    <source>
        <dbReference type="SAM" id="MobiDB-lite"/>
    </source>
</evidence>
<dbReference type="Gene3D" id="3.30.70.330">
    <property type="match status" value="1"/>
</dbReference>